<evidence type="ECO:0000313" key="2">
    <source>
        <dbReference type="Proteomes" id="UP001153332"/>
    </source>
</evidence>
<keyword evidence="2" id="KW-1185">Reference proteome</keyword>
<gene>
    <name evidence="1" type="ORF">O1611_g7612</name>
</gene>
<dbReference type="EMBL" id="JAPUUL010002061">
    <property type="protein sequence ID" value="KAJ8126025.1"/>
    <property type="molecule type" value="Genomic_DNA"/>
</dbReference>
<sequence length="519" mass="57348">MSTCTKTVSYTSESTGWSKITPGADACVPTETCVLPFGETTTTIEPSVSQWVAATGIPGPAGVIPKPGTDSLSREFVDELQQLYKELGIERDYGIPDPTCQRSKLYAPQREGDGSPDVSSTFEKWCKDMAGTKVVKAPEGTDTFFNRFGFRDYSFWLSANSRYRSPFDCGDETTIDEHECVNTLNSAMITCDPDSGATHGASKDGRCLQYNITLSWSIDDQSPPWNPLPEPQCEGSSSGVYYTFFDALFPKFCQAADDNDDDEFSRTFTNKDIDTDESTADISVGELRKRTPPASPNSYDGYKFHFDWSAHNGGPPCRKSCHRAFQDFANVCGVTGGMENAMTKQGSIDVDCGVYRYNIEIPPPPPEPSYTTIPAANPTRPVGCYKENTDCTLYDADPDTAHEKTDTFCDDHADYAGHLGWDGIEDSSKDVGQYIGWYFKVEWKKDCKDPDRTFLNVGQPIKSYSCKEAFRLAFDGCTDNGGRGGLVEVGCLQYFFNPTDRPDFSHVADSCLNPYGPFE</sequence>
<comment type="caution">
    <text evidence="1">The sequence shown here is derived from an EMBL/GenBank/DDBJ whole genome shotgun (WGS) entry which is preliminary data.</text>
</comment>
<proteinExistence type="predicted"/>
<dbReference type="Proteomes" id="UP001153332">
    <property type="component" value="Unassembled WGS sequence"/>
</dbReference>
<evidence type="ECO:0000313" key="1">
    <source>
        <dbReference type="EMBL" id="KAJ8126025.1"/>
    </source>
</evidence>
<organism evidence="1 2">
    <name type="scientific">Lasiodiplodia mahajangana</name>
    <dbReference type="NCBI Taxonomy" id="1108764"/>
    <lineage>
        <taxon>Eukaryota</taxon>
        <taxon>Fungi</taxon>
        <taxon>Dikarya</taxon>
        <taxon>Ascomycota</taxon>
        <taxon>Pezizomycotina</taxon>
        <taxon>Dothideomycetes</taxon>
        <taxon>Dothideomycetes incertae sedis</taxon>
        <taxon>Botryosphaeriales</taxon>
        <taxon>Botryosphaeriaceae</taxon>
        <taxon>Lasiodiplodia</taxon>
    </lineage>
</organism>
<reference evidence="1" key="1">
    <citation type="submission" date="2022-12" db="EMBL/GenBank/DDBJ databases">
        <title>Genome Sequence of Lasiodiplodia mahajangana.</title>
        <authorList>
            <person name="Buettner E."/>
        </authorList>
    </citation>
    <scope>NUCLEOTIDE SEQUENCE</scope>
    <source>
        <strain evidence="1">VT137</strain>
    </source>
</reference>
<protein>
    <submittedName>
        <fullName evidence="1">Uncharacterized protein</fullName>
    </submittedName>
</protein>
<name>A0ACC2JF13_9PEZI</name>
<accession>A0ACC2JF13</accession>